<proteinExistence type="predicted"/>
<dbReference type="AlphaFoldDB" id="A0A7W3Y5M9"/>
<keyword evidence="2" id="KW-1185">Reference proteome</keyword>
<sequence>MTIDQLKAAHAAGCRIQIWHLVPGATSSADGQWDDAAPRPAPTFACPLHLYRVHPEDVGLLG</sequence>
<comment type="caution">
    <text evidence="1">The sequence shown here is derived from an EMBL/GenBank/DDBJ whole genome shotgun (WGS) entry which is preliminary data.</text>
</comment>
<dbReference type="RefSeq" id="WP_182686284.1">
    <property type="nucleotide sequence ID" value="NZ_JACHTF010000006.1"/>
</dbReference>
<accession>A0A7W3Y5M9</accession>
<evidence type="ECO:0000313" key="2">
    <source>
        <dbReference type="Proteomes" id="UP000523196"/>
    </source>
</evidence>
<organism evidence="1 2">
    <name type="scientific">Marilutibacter spongiae</name>
    <dbReference type="NCBI Taxonomy" id="2025720"/>
    <lineage>
        <taxon>Bacteria</taxon>
        <taxon>Pseudomonadati</taxon>
        <taxon>Pseudomonadota</taxon>
        <taxon>Gammaproteobacteria</taxon>
        <taxon>Lysobacterales</taxon>
        <taxon>Lysobacteraceae</taxon>
        <taxon>Marilutibacter</taxon>
    </lineage>
</organism>
<gene>
    <name evidence="1" type="ORF">H4F98_07290</name>
</gene>
<reference evidence="1 2" key="1">
    <citation type="submission" date="2020-08" db="EMBL/GenBank/DDBJ databases">
        <authorList>
            <person name="Xu S."/>
            <person name="Li A."/>
        </authorList>
    </citation>
    <scope>NUCLEOTIDE SEQUENCE [LARGE SCALE GENOMIC DNA]</scope>
    <source>
        <strain evidence="1 2">119BY6-57</strain>
    </source>
</reference>
<evidence type="ECO:0000313" key="1">
    <source>
        <dbReference type="EMBL" id="MBB1060377.1"/>
    </source>
</evidence>
<dbReference type="EMBL" id="JACHTF010000006">
    <property type="protein sequence ID" value="MBB1060377.1"/>
    <property type="molecule type" value="Genomic_DNA"/>
</dbReference>
<protein>
    <submittedName>
        <fullName evidence="1">Uncharacterized protein</fullName>
    </submittedName>
</protein>
<name>A0A7W3Y5M9_9GAMM</name>
<dbReference type="Proteomes" id="UP000523196">
    <property type="component" value="Unassembled WGS sequence"/>
</dbReference>